<dbReference type="Gramene" id="Pp3c2_30600V3.1">
    <property type="protein sequence ID" value="PAC:32935888.CDS.1"/>
    <property type="gene ID" value="Pp3c2_30600"/>
</dbReference>
<dbReference type="InParanoid" id="A0A2K1L3P3"/>
<organism evidence="2">
    <name type="scientific">Physcomitrium patens</name>
    <name type="common">Spreading-leaved earth moss</name>
    <name type="synonym">Physcomitrella patens</name>
    <dbReference type="NCBI Taxonomy" id="3218"/>
    <lineage>
        <taxon>Eukaryota</taxon>
        <taxon>Viridiplantae</taxon>
        <taxon>Streptophyta</taxon>
        <taxon>Embryophyta</taxon>
        <taxon>Bryophyta</taxon>
        <taxon>Bryophytina</taxon>
        <taxon>Bryopsida</taxon>
        <taxon>Funariidae</taxon>
        <taxon>Funariales</taxon>
        <taxon>Funariaceae</taxon>
        <taxon>Physcomitrium</taxon>
    </lineage>
</organism>
<dbReference type="PaxDb" id="3218-PP1S22_2V6.1"/>
<reference evidence="2 4" key="1">
    <citation type="journal article" date="2008" name="Science">
        <title>The Physcomitrella genome reveals evolutionary insights into the conquest of land by plants.</title>
        <authorList>
            <person name="Rensing S."/>
            <person name="Lang D."/>
            <person name="Zimmer A."/>
            <person name="Terry A."/>
            <person name="Salamov A."/>
            <person name="Shapiro H."/>
            <person name="Nishiyama T."/>
            <person name="Perroud P.-F."/>
            <person name="Lindquist E."/>
            <person name="Kamisugi Y."/>
            <person name="Tanahashi T."/>
            <person name="Sakakibara K."/>
            <person name="Fujita T."/>
            <person name="Oishi K."/>
            <person name="Shin-I T."/>
            <person name="Kuroki Y."/>
            <person name="Toyoda A."/>
            <person name="Suzuki Y."/>
            <person name="Hashimoto A."/>
            <person name="Yamaguchi K."/>
            <person name="Sugano A."/>
            <person name="Kohara Y."/>
            <person name="Fujiyama A."/>
            <person name="Anterola A."/>
            <person name="Aoki S."/>
            <person name="Ashton N."/>
            <person name="Barbazuk W.B."/>
            <person name="Barker E."/>
            <person name="Bennetzen J."/>
            <person name="Bezanilla M."/>
            <person name="Blankenship R."/>
            <person name="Cho S.H."/>
            <person name="Dutcher S."/>
            <person name="Estelle M."/>
            <person name="Fawcett J.A."/>
            <person name="Gundlach H."/>
            <person name="Hanada K."/>
            <person name="Heyl A."/>
            <person name="Hicks K.A."/>
            <person name="Hugh J."/>
            <person name="Lohr M."/>
            <person name="Mayer K."/>
            <person name="Melkozernov A."/>
            <person name="Murata T."/>
            <person name="Nelson D."/>
            <person name="Pils B."/>
            <person name="Prigge M."/>
            <person name="Reiss B."/>
            <person name="Renner T."/>
            <person name="Rombauts S."/>
            <person name="Rushton P."/>
            <person name="Sanderfoot A."/>
            <person name="Schween G."/>
            <person name="Shiu S.-H."/>
            <person name="Stueber K."/>
            <person name="Theodoulou F.L."/>
            <person name="Tu H."/>
            <person name="Van de Peer Y."/>
            <person name="Verrier P.J."/>
            <person name="Waters E."/>
            <person name="Wood A."/>
            <person name="Yang L."/>
            <person name="Cove D."/>
            <person name="Cuming A."/>
            <person name="Hasebe M."/>
            <person name="Lucas S."/>
            <person name="Mishler D.B."/>
            <person name="Reski R."/>
            <person name="Grigoriev I."/>
            <person name="Quatrano R.S."/>
            <person name="Boore J.L."/>
        </authorList>
    </citation>
    <scope>NUCLEOTIDE SEQUENCE [LARGE SCALE GENOMIC DNA]</scope>
    <source>
        <strain evidence="3 4">cv. Gransden 2004</strain>
    </source>
</reference>
<sequence length="110" mass="12307">MKEECIIEPATATGTRSVELKVAVVVGAIAILLSMIAIILFITWKLQGRANARKMEPINRCLEDVPRTTGRRRQDAVNILPDLPSDPNFDYAEAELTRIRARSHTSTPRH</sequence>
<gene>
    <name evidence="2" type="ORF">PHYPA_003441</name>
</gene>
<feature type="transmembrane region" description="Helical" evidence="1">
    <location>
        <begin position="22"/>
        <end position="44"/>
    </location>
</feature>
<evidence type="ECO:0000256" key="1">
    <source>
        <dbReference type="SAM" id="Phobius"/>
    </source>
</evidence>
<dbReference type="EMBL" id="ABEU02000002">
    <property type="protein sequence ID" value="PNR60648.1"/>
    <property type="molecule type" value="Genomic_DNA"/>
</dbReference>
<protein>
    <submittedName>
        <fullName evidence="2 3">Uncharacterized protein</fullName>
    </submittedName>
</protein>
<keyword evidence="4" id="KW-1185">Reference proteome</keyword>
<keyword evidence="1" id="KW-0812">Transmembrane</keyword>
<dbReference type="AlphaFoldDB" id="A0A2K1L3P3"/>
<dbReference type="Gramene" id="Pp3c2_30600V3.2">
    <property type="protein sequence ID" value="PAC:32935889.CDS.1"/>
    <property type="gene ID" value="Pp3c2_30600"/>
</dbReference>
<proteinExistence type="predicted"/>
<dbReference type="EnsemblPlants" id="Pp3c2_30600V3.2">
    <property type="protein sequence ID" value="PAC:32935889.CDS.1"/>
    <property type="gene ID" value="Pp3c2_30600"/>
</dbReference>
<reference evidence="3" key="3">
    <citation type="submission" date="2020-12" db="UniProtKB">
        <authorList>
            <consortium name="EnsemblPlants"/>
        </authorList>
    </citation>
    <scope>IDENTIFICATION</scope>
</reference>
<keyword evidence="1" id="KW-0472">Membrane</keyword>
<evidence type="ECO:0000313" key="4">
    <source>
        <dbReference type="Proteomes" id="UP000006727"/>
    </source>
</evidence>
<reference evidence="2 4" key="2">
    <citation type="journal article" date="2018" name="Plant J.">
        <title>The Physcomitrella patens chromosome-scale assembly reveals moss genome structure and evolution.</title>
        <authorList>
            <person name="Lang D."/>
            <person name="Ullrich K.K."/>
            <person name="Murat F."/>
            <person name="Fuchs J."/>
            <person name="Jenkins J."/>
            <person name="Haas F.B."/>
            <person name="Piednoel M."/>
            <person name="Gundlach H."/>
            <person name="Van Bel M."/>
            <person name="Meyberg R."/>
            <person name="Vives C."/>
            <person name="Morata J."/>
            <person name="Symeonidi A."/>
            <person name="Hiss M."/>
            <person name="Muchero W."/>
            <person name="Kamisugi Y."/>
            <person name="Saleh O."/>
            <person name="Blanc G."/>
            <person name="Decker E.L."/>
            <person name="van Gessel N."/>
            <person name="Grimwood J."/>
            <person name="Hayes R.D."/>
            <person name="Graham S.W."/>
            <person name="Gunter L.E."/>
            <person name="McDaniel S.F."/>
            <person name="Hoernstein S.N.W."/>
            <person name="Larsson A."/>
            <person name="Li F.W."/>
            <person name="Perroud P.F."/>
            <person name="Phillips J."/>
            <person name="Ranjan P."/>
            <person name="Rokshar D.S."/>
            <person name="Rothfels C.J."/>
            <person name="Schneider L."/>
            <person name="Shu S."/>
            <person name="Stevenson D.W."/>
            <person name="Thummler F."/>
            <person name="Tillich M."/>
            <person name="Villarreal Aguilar J.C."/>
            <person name="Widiez T."/>
            <person name="Wong G.K."/>
            <person name="Wymore A."/>
            <person name="Zhang Y."/>
            <person name="Zimmer A.D."/>
            <person name="Quatrano R.S."/>
            <person name="Mayer K.F.X."/>
            <person name="Goodstein D."/>
            <person name="Casacuberta J.M."/>
            <person name="Vandepoele K."/>
            <person name="Reski R."/>
            <person name="Cuming A.C."/>
            <person name="Tuskan G.A."/>
            <person name="Maumus F."/>
            <person name="Salse J."/>
            <person name="Schmutz J."/>
            <person name="Rensing S.A."/>
        </authorList>
    </citation>
    <scope>NUCLEOTIDE SEQUENCE [LARGE SCALE GENOMIC DNA]</scope>
    <source>
        <strain evidence="3 4">cv. Gransden 2004</strain>
    </source>
</reference>
<evidence type="ECO:0000313" key="3">
    <source>
        <dbReference type="EnsemblPlants" id="PAC:32935888.CDS.1"/>
    </source>
</evidence>
<dbReference type="EnsemblPlants" id="Pp3c2_30600V3.1">
    <property type="protein sequence ID" value="PAC:32935888.CDS.1"/>
    <property type="gene ID" value="Pp3c2_30600"/>
</dbReference>
<accession>A0A2K1L3P3</accession>
<evidence type="ECO:0000313" key="2">
    <source>
        <dbReference type="EMBL" id="PNR60648.1"/>
    </source>
</evidence>
<name>A0A2K1L3P3_PHYPA</name>
<dbReference type="Proteomes" id="UP000006727">
    <property type="component" value="Chromosome 2"/>
</dbReference>
<keyword evidence="1" id="KW-1133">Transmembrane helix</keyword>